<gene>
    <name evidence="1" type="ordered locus">Pyrfu_0363</name>
</gene>
<protein>
    <submittedName>
        <fullName evidence="1">Transcriptional regulator</fullName>
    </submittedName>
</protein>
<dbReference type="KEGG" id="pfm:Pyrfu_0363"/>
<organism evidence="1 2">
    <name type="scientific">Pyrolobus fumarii (strain DSM 11204 / 1A)</name>
    <dbReference type="NCBI Taxonomy" id="694429"/>
    <lineage>
        <taxon>Archaea</taxon>
        <taxon>Thermoproteota</taxon>
        <taxon>Thermoprotei</taxon>
        <taxon>Desulfurococcales</taxon>
        <taxon>Pyrodictiaceae</taxon>
        <taxon>Pyrolobus</taxon>
    </lineage>
</organism>
<dbReference type="InParanoid" id="G0EFR4"/>
<dbReference type="AlphaFoldDB" id="G0EFR4"/>
<dbReference type="OrthoDB" id="34535at2157"/>
<dbReference type="HOGENOM" id="CLU_143277_0_0_2"/>
<dbReference type="GeneID" id="11140007"/>
<dbReference type="eggNOG" id="arCOG00724">
    <property type="taxonomic scope" value="Archaea"/>
</dbReference>
<evidence type="ECO:0000313" key="2">
    <source>
        <dbReference type="Proteomes" id="UP000001037"/>
    </source>
</evidence>
<reference evidence="1 2" key="1">
    <citation type="journal article" date="2011" name="Stand. Genomic Sci.">
        <title>Complete genome sequence of the hyperthermophilic chemolithoautotroph Pyrolobus fumarii type strain (1A).</title>
        <authorList>
            <person name="Anderson I."/>
            <person name="Goker M."/>
            <person name="Nolan M."/>
            <person name="Lucas S."/>
            <person name="Hammon N."/>
            <person name="Deshpande S."/>
            <person name="Cheng J.F."/>
            <person name="Tapia R."/>
            <person name="Han C."/>
            <person name="Goodwin L."/>
            <person name="Pitluck S."/>
            <person name="Huntemann M."/>
            <person name="Liolios K."/>
            <person name="Ivanova N."/>
            <person name="Pagani I."/>
            <person name="Mavromatis K."/>
            <person name="Ovchinikova G."/>
            <person name="Pati A."/>
            <person name="Chen A."/>
            <person name="Palaniappan K."/>
            <person name="Land M."/>
            <person name="Hauser L."/>
            <person name="Brambilla E.M."/>
            <person name="Huber H."/>
            <person name="Yasawong M."/>
            <person name="Rohde M."/>
            <person name="Spring S."/>
            <person name="Abt B."/>
            <person name="Sikorski J."/>
            <person name="Wirth R."/>
            <person name="Detter J.C."/>
            <person name="Woyke T."/>
            <person name="Bristow J."/>
            <person name="Eisen J.A."/>
            <person name="Markowitz V."/>
            <person name="Hugenholtz P."/>
            <person name="Kyrpides N.C."/>
            <person name="Klenk H.P."/>
            <person name="Lapidus A."/>
        </authorList>
    </citation>
    <scope>NUCLEOTIDE SEQUENCE [LARGE SCALE GENOMIC DNA]</scope>
    <source>
        <strain evidence="2">DSM 11204 / 1A</strain>
    </source>
</reference>
<keyword evidence="2" id="KW-1185">Reference proteome</keyword>
<sequence length="153" mass="17325">MARLSPVEWVVLLVGLAGGRLRGGTVLQKLGFLGVVEAGGCCLGYTPTRYGPVSAELARGVDEARRRGLVRVHTEPSHGGAYTVYVFELTGEGRRLYEEIVERLRREEPHFLEQMERLVRLWADKPFELLRYVYSAYPEYAKKSEIAERILEA</sequence>
<name>G0EFR4_PYRF1</name>
<dbReference type="EMBL" id="CP002838">
    <property type="protein sequence ID" value="AEM38235.1"/>
    <property type="molecule type" value="Genomic_DNA"/>
</dbReference>
<evidence type="ECO:0000313" key="1">
    <source>
        <dbReference type="EMBL" id="AEM38235.1"/>
    </source>
</evidence>
<dbReference type="RefSeq" id="WP_014025912.1">
    <property type="nucleotide sequence ID" value="NC_015931.1"/>
</dbReference>
<dbReference type="Proteomes" id="UP000001037">
    <property type="component" value="Chromosome"/>
</dbReference>
<accession>G0EFR4</accession>
<proteinExistence type="predicted"/>